<proteinExistence type="predicted"/>
<keyword evidence="5 6" id="KW-0472">Membrane</keyword>
<accession>A0A138ZZC9</accession>
<evidence type="ECO:0000256" key="5">
    <source>
        <dbReference type="ARBA" id="ARBA00023136"/>
    </source>
</evidence>
<evidence type="ECO:0000256" key="3">
    <source>
        <dbReference type="ARBA" id="ARBA00022692"/>
    </source>
</evidence>
<dbReference type="GO" id="GO:0005886">
    <property type="term" value="C:plasma membrane"/>
    <property type="evidence" value="ECO:0007669"/>
    <property type="project" value="TreeGrafter"/>
</dbReference>
<dbReference type="Proteomes" id="UP000070544">
    <property type="component" value="Unassembled WGS sequence"/>
</dbReference>
<protein>
    <submittedName>
        <fullName evidence="7">Uncharacterized protein</fullName>
    </submittedName>
</protein>
<dbReference type="PANTHER" id="PTHR23501">
    <property type="entry name" value="MAJOR FACILITATOR SUPERFAMILY"/>
    <property type="match status" value="1"/>
</dbReference>
<gene>
    <name evidence="7" type="ORF">M427DRAFT_49039</name>
</gene>
<keyword evidence="8" id="KW-1185">Reference proteome</keyword>
<dbReference type="PANTHER" id="PTHR23501:SF191">
    <property type="entry name" value="VACUOLAR BASIC AMINO ACID TRANSPORTER 4"/>
    <property type="match status" value="1"/>
</dbReference>
<dbReference type="GO" id="GO:0022857">
    <property type="term" value="F:transmembrane transporter activity"/>
    <property type="evidence" value="ECO:0007669"/>
    <property type="project" value="TreeGrafter"/>
</dbReference>
<evidence type="ECO:0000256" key="6">
    <source>
        <dbReference type="SAM" id="Phobius"/>
    </source>
</evidence>
<evidence type="ECO:0000256" key="1">
    <source>
        <dbReference type="ARBA" id="ARBA00004127"/>
    </source>
</evidence>
<keyword evidence="2" id="KW-0813">Transport</keyword>
<keyword evidence="3 6" id="KW-0812">Transmembrane</keyword>
<evidence type="ECO:0000313" key="8">
    <source>
        <dbReference type="Proteomes" id="UP000070544"/>
    </source>
</evidence>
<dbReference type="EMBL" id="KQ965847">
    <property type="protein sequence ID" value="KXS09866.1"/>
    <property type="molecule type" value="Genomic_DNA"/>
</dbReference>
<sequence length="281" mass="29783">MSQHTLADAEAAATAQLELGRARDSGKRSADSVHAPSAHAHAGDATDADARTIWYTNVGFALLFVGRVRAHFAHLSLLARPTRALALFSLFPPVFLFISGKLFRLSLALTVFLAEAVRRRRVQGGGGLANHASFGAKQNTDSALCSLGAVAGLGGGGIMSLVIVIISDIVPIDKRPLYQGHQGDDRPRTVFCAALRFSPTSTHPLSPSWHHTLASPTSRTALQPSALLRPTDELGGVISSYVNGLSYLYLLAVPLASMYFIASLFAKKSKLPKGIEMSVAG</sequence>
<feature type="transmembrane region" description="Helical" evidence="6">
    <location>
        <begin position="143"/>
        <end position="166"/>
    </location>
</feature>
<keyword evidence="4 6" id="KW-1133">Transmembrane helix</keyword>
<organism evidence="7 8">
    <name type="scientific">Gonapodya prolifera (strain JEL478)</name>
    <name type="common">Monoblepharis prolifera</name>
    <dbReference type="NCBI Taxonomy" id="1344416"/>
    <lineage>
        <taxon>Eukaryota</taxon>
        <taxon>Fungi</taxon>
        <taxon>Fungi incertae sedis</taxon>
        <taxon>Chytridiomycota</taxon>
        <taxon>Chytridiomycota incertae sedis</taxon>
        <taxon>Monoblepharidomycetes</taxon>
        <taxon>Monoblepharidales</taxon>
        <taxon>Gonapodyaceae</taxon>
        <taxon>Gonapodya</taxon>
    </lineage>
</organism>
<evidence type="ECO:0000256" key="2">
    <source>
        <dbReference type="ARBA" id="ARBA00022448"/>
    </source>
</evidence>
<comment type="subcellular location">
    <subcellularLocation>
        <location evidence="1">Endomembrane system</location>
        <topology evidence="1">Multi-pass membrane protein</topology>
    </subcellularLocation>
</comment>
<reference evidence="7 8" key="1">
    <citation type="journal article" date="2015" name="Genome Biol. Evol.">
        <title>Phylogenomic analyses indicate that early fungi evolved digesting cell walls of algal ancestors of land plants.</title>
        <authorList>
            <person name="Chang Y."/>
            <person name="Wang S."/>
            <person name="Sekimoto S."/>
            <person name="Aerts A.L."/>
            <person name="Choi C."/>
            <person name="Clum A."/>
            <person name="LaButti K.M."/>
            <person name="Lindquist E.A."/>
            <person name="Yee Ngan C."/>
            <person name="Ohm R.A."/>
            <person name="Salamov A.A."/>
            <person name="Grigoriev I.V."/>
            <person name="Spatafora J.W."/>
            <person name="Berbee M.L."/>
        </authorList>
    </citation>
    <scope>NUCLEOTIDE SEQUENCE [LARGE SCALE GENOMIC DNA]</scope>
    <source>
        <strain evidence="7 8">JEL478</strain>
    </source>
</reference>
<dbReference type="AlphaFoldDB" id="A0A138ZZC9"/>
<evidence type="ECO:0000313" key="7">
    <source>
        <dbReference type="EMBL" id="KXS09866.1"/>
    </source>
</evidence>
<dbReference type="GO" id="GO:0012505">
    <property type="term" value="C:endomembrane system"/>
    <property type="evidence" value="ECO:0007669"/>
    <property type="project" value="UniProtKB-SubCell"/>
</dbReference>
<evidence type="ECO:0000256" key="4">
    <source>
        <dbReference type="ARBA" id="ARBA00022989"/>
    </source>
</evidence>
<feature type="transmembrane region" description="Helical" evidence="6">
    <location>
        <begin position="90"/>
        <end position="114"/>
    </location>
</feature>
<feature type="transmembrane region" description="Helical" evidence="6">
    <location>
        <begin position="247"/>
        <end position="266"/>
    </location>
</feature>
<name>A0A138ZZC9_GONPJ</name>